<feature type="transmembrane region" description="Helical" evidence="8">
    <location>
        <begin position="159"/>
        <end position="178"/>
    </location>
</feature>
<dbReference type="GO" id="GO:0005886">
    <property type="term" value="C:plasma membrane"/>
    <property type="evidence" value="ECO:0007669"/>
    <property type="project" value="UniProtKB-SubCell"/>
</dbReference>
<evidence type="ECO:0000256" key="8">
    <source>
        <dbReference type="SAM" id="Phobius"/>
    </source>
</evidence>
<dbReference type="PANTHER" id="PTHR43549">
    <property type="entry name" value="MULTIDRUG RESISTANCE PROTEIN YPNP-RELATED"/>
    <property type="match status" value="1"/>
</dbReference>
<evidence type="ECO:0000256" key="3">
    <source>
        <dbReference type="ARBA" id="ARBA00022475"/>
    </source>
</evidence>
<evidence type="ECO:0000256" key="1">
    <source>
        <dbReference type="ARBA" id="ARBA00004651"/>
    </source>
</evidence>
<keyword evidence="4 8" id="KW-0812">Transmembrane</keyword>
<protein>
    <submittedName>
        <fullName evidence="9">Uncharacterized protein</fullName>
    </submittedName>
</protein>
<evidence type="ECO:0000256" key="2">
    <source>
        <dbReference type="ARBA" id="ARBA00022448"/>
    </source>
</evidence>
<dbReference type="Proteomes" id="UP000240760">
    <property type="component" value="Unassembled WGS sequence"/>
</dbReference>
<feature type="transmembrane region" description="Helical" evidence="8">
    <location>
        <begin position="302"/>
        <end position="324"/>
    </location>
</feature>
<evidence type="ECO:0000256" key="4">
    <source>
        <dbReference type="ARBA" id="ARBA00022692"/>
    </source>
</evidence>
<evidence type="ECO:0000313" key="9">
    <source>
        <dbReference type="EMBL" id="PTB79555.1"/>
    </source>
</evidence>
<dbReference type="STRING" id="983965.A0A2T4CDC6"/>
<gene>
    <name evidence="9" type="ORF">M440DRAFT_1325952</name>
</gene>
<feature type="transmembrane region" description="Helical" evidence="8">
    <location>
        <begin position="117"/>
        <end position="139"/>
    </location>
</feature>
<dbReference type="AlphaFoldDB" id="A0A2T4CDC6"/>
<comment type="subcellular location">
    <subcellularLocation>
        <location evidence="1">Cell membrane</location>
        <topology evidence="1">Multi-pass membrane protein</topology>
    </subcellularLocation>
</comment>
<keyword evidence="10" id="KW-1185">Reference proteome</keyword>
<dbReference type="InterPro" id="IPR052031">
    <property type="entry name" value="Membrane_Transporter-Flippase"/>
</dbReference>
<feature type="transmembrane region" description="Helical" evidence="8">
    <location>
        <begin position="379"/>
        <end position="400"/>
    </location>
</feature>
<reference evidence="9 10" key="1">
    <citation type="submission" date="2016-07" db="EMBL/GenBank/DDBJ databases">
        <title>Multiple horizontal gene transfer events from other fungi enriched the ability of initially mycotrophic Trichoderma (Ascomycota) to feed on dead plant biomass.</title>
        <authorList>
            <consortium name="DOE Joint Genome Institute"/>
            <person name="Aerts A."/>
            <person name="Atanasova L."/>
            <person name="Chenthamara K."/>
            <person name="Zhang J."/>
            <person name="Grujic M."/>
            <person name="Henrissat B."/>
            <person name="Kuo A."/>
            <person name="Salamov A."/>
            <person name="Lipzen A."/>
            <person name="Labutti K."/>
            <person name="Barry K."/>
            <person name="Miao Y."/>
            <person name="Rahimi M.J."/>
            <person name="Shen Q."/>
            <person name="Grigoriev I.V."/>
            <person name="Kubicek C.P."/>
            <person name="Druzhinina I.S."/>
        </authorList>
    </citation>
    <scope>NUCLEOTIDE SEQUENCE [LARGE SCALE GENOMIC DNA]</scope>
    <source>
        <strain evidence="9 10">ATCC 18648</strain>
    </source>
</reference>
<feature type="transmembrane region" description="Helical" evidence="8">
    <location>
        <begin position="486"/>
        <end position="508"/>
    </location>
</feature>
<proteinExistence type="predicted"/>
<feature type="transmembrane region" description="Helical" evidence="8">
    <location>
        <begin position="225"/>
        <end position="246"/>
    </location>
</feature>
<keyword evidence="2" id="KW-0813">Transport</keyword>
<feature type="region of interest" description="Disordered" evidence="7">
    <location>
        <begin position="1"/>
        <end position="27"/>
    </location>
</feature>
<keyword evidence="3" id="KW-1003">Cell membrane</keyword>
<sequence>MSTPSRDTSPETHETDALTSSSSPKPTTANKLLALPLHRDRYYGALAFNTASFILPALYSTLSKLWVSRIDSSMVVTTDAYTYMSTCSEALNEGLPRAAWLIIGDAASRSLPQRLQLAHTLVAFQSLVGLLLSVVFLAAAPAFAASFVPREVRQSSLTYVRITSFTVLSGAVETAVASATRALDKPDVPLVISSVKFAVNIILDLLIISNFHVGSFRPTVNTQGIIQLVCNLSAAFVGLAYFLYSVSLSTWRKQRHRLPLDDHTTPPPHHHHSSLTPSLRALRVLLPPGLIFFAESAIRNALYLWLVTTVVALGSVYATAWGVFNTIRWGLVMVPVQALEATSLQFIGHKWGQWRHLIGPNTRRPKASWKELFRLVTPAVRSLLIALLVEVPIAIFLSVFGARPFALYISGSSEVADVTAHMWRTIDWCYIFYAMSTQLATVLQATRPKWYLYQSLASNLLYVLPWAIVCQVAHLDQENAWTYHSFIFGGSLVFSFVDVLVVVGVWMWTLRTGKARLEVIHSS</sequence>
<keyword evidence="6 8" id="KW-0472">Membrane</keyword>
<evidence type="ECO:0000256" key="7">
    <source>
        <dbReference type="SAM" id="MobiDB-lite"/>
    </source>
</evidence>
<dbReference type="OrthoDB" id="2119662at2759"/>
<name>A0A2T4CDC6_TRILO</name>
<dbReference type="PANTHER" id="PTHR43549:SF2">
    <property type="entry name" value="MULTIDRUG RESISTANCE PROTEIN NORM-RELATED"/>
    <property type="match status" value="1"/>
</dbReference>
<feature type="compositionally biased region" description="Polar residues" evidence="7">
    <location>
        <begin position="17"/>
        <end position="27"/>
    </location>
</feature>
<evidence type="ECO:0000313" key="10">
    <source>
        <dbReference type="Proteomes" id="UP000240760"/>
    </source>
</evidence>
<dbReference type="EMBL" id="KZ679128">
    <property type="protein sequence ID" value="PTB79555.1"/>
    <property type="molecule type" value="Genomic_DNA"/>
</dbReference>
<feature type="transmembrane region" description="Helical" evidence="8">
    <location>
        <begin position="456"/>
        <end position="474"/>
    </location>
</feature>
<keyword evidence="5 8" id="KW-1133">Transmembrane helix</keyword>
<organism evidence="9 10">
    <name type="scientific">Trichoderma longibrachiatum ATCC 18648</name>
    <dbReference type="NCBI Taxonomy" id="983965"/>
    <lineage>
        <taxon>Eukaryota</taxon>
        <taxon>Fungi</taxon>
        <taxon>Dikarya</taxon>
        <taxon>Ascomycota</taxon>
        <taxon>Pezizomycotina</taxon>
        <taxon>Sordariomycetes</taxon>
        <taxon>Hypocreomycetidae</taxon>
        <taxon>Hypocreales</taxon>
        <taxon>Hypocreaceae</taxon>
        <taxon>Trichoderma</taxon>
    </lineage>
</organism>
<evidence type="ECO:0000256" key="5">
    <source>
        <dbReference type="ARBA" id="ARBA00022989"/>
    </source>
</evidence>
<feature type="transmembrane region" description="Helical" evidence="8">
    <location>
        <begin position="42"/>
        <end position="62"/>
    </location>
</feature>
<feature type="transmembrane region" description="Helical" evidence="8">
    <location>
        <begin position="190"/>
        <end position="213"/>
    </location>
</feature>
<evidence type="ECO:0000256" key="6">
    <source>
        <dbReference type="ARBA" id="ARBA00023136"/>
    </source>
</evidence>
<accession>A0A2T4CDC6</accession>